<keyword evidence="2" id="KW-1185">Reference proteome</keyword>
<accession>A0A7R9QDJ8</accession>
<dbReference type="EMBL" id="OC915395">
    <property type="protein sequence ID" value="CAD7640248.1"/>
    <property type="molecule type" value="Genomic_DNA"/>
</dbReference>
<organism evidence="1">
    <name type="scientific">Oppiella nova</name>
    <dbReference type="NCBI Taxonomy" id="334625"/>
    <lineage>
        <taxon>Eukaryota</taxon>
        <taxon>Metazoa</taxon>
        <taxon>Ecdysozoa</taxon>
        <taxon>Arthropoda</taxon>
        <taxon>Chelicerata</taxon>
        <taxon>Arachnida</taxon>
        <taxon>Acari</taxon>
        <taxon>Acariformes</taxon>
        <taxon>Sarcoptiformes</taxon>
        <taxon>Oribatida</taxon>
        <taxon>Brachypylina</taxon>
        <taxon>Oppioidea</taxon>
        <taxon>Oppiidae</taxon>
        <taxon>Oppiella</taxon>
    </lineage>
</organism>
<gene>
    <name evidence="1" type="ORF">ONB1V03_LOCUS2458</name>
</gene>
<name>A0A7R9QDJ8_9ACAR</name>
<dbReference type="Proteomes" id="UP000728032">
    <property type="component" value="Unassembled WGS sequence"/>
</dbReference>
<proteinExistence type="predicted"/>
<dbReference type="AlphaFoldDB" id="A0A7R9QDJ8"/>
<protein>
    <submittedName>
        <fullName evidence="1">Uncharacterized protein</fullName>
    </submittedName>
</protein>
<evidence type="ECO:0000313" key="1">
    <source>
        <dbReference type="EMBL" id="CAD7640248.1"/>
    </source>
</evidence>
<evidence type="ECO:0000313" key="2">
    <source>
        <dbReference type="Proteomes" id="UP000728032"/>
    </source>
</evidence>
<sequence length="72" mass="7985">MRRYSNLQTLSCQPKPNTTTEQKIQLISKDWHLNNGSEFACMGCGDVLVDMVVKAVHTRTTSAAMLVDCIIA</sequence>
<reference evidence="1" key="1">
    <citation type="submission" date="2020-11" db="EMBL/GenBank/DDBJ databases">
        <authorList>
            <person name="Tran Van P."/>
        </authorList>
    </citation>
    <scope>NUCLEOTIDE SEQUENCE</scope>
</reference>
<dbReference type="EMBL" id="CAJPVJ010000570">
    <property type="protein sequence ID" value="CAG2162870.1"/>
    <property type="molecule type" value="Genomic_DNA"/>
</dbReference>